<evidence type="ECO:0000313" key="3">
    <source>
        <dbReference type="Proteomes" id="UP001339962"/>
    </source>
</evidence>
<dbReference type="Proteomes" id="UP001339962">
    <property type="component" value="Unassembled WGS sequence"/>
</dbReference>
<reference evidence="2 3" key="1">
    <citation type="submission" date="2023-03" db="EMBL/GenBank/DDBJ databases">
        <title>Bacillus Genome Sequencing.</title>
        <authorList>
            <person name="Dunlap C."/>
        </authorList>
    </citation>
    <scope>NUCLEOTIDE SEQUENCE [LARGE SCALE GENOMIC DNA]</scope>
    <source>
        <strain evidence="2 3">NRS-38</strain>
    </source>
</reference>
<dbReference type="AlphaFoldDB" id="A0ABD5IVL6"/>
<dbReference type="PANTHER" id="PTHR38441">
    <property type="entry name" value="INTEGRAL MEMBRANE PROTEIN-RELATED"/>
    <property type="match status" value="1"/>
</dbReference>
<dbReference type="Pfam" id="PF04341">
    <property type="entry name" value="DUF485"/>
    <property type="match status" value="1"/>
</dbReference>
<keyword evidence="1" id="KW-1133">Transmembrane helix</keyword>
<protein>
    <submittedName>
        <fullName evidence="2">DUF485 domain-containing protein</fullName>
    </submittedName>
</protein>
<dbReference type="InterPro" id="IPR007436">
    <property type="entry name" value="DUF485"/>
</dbReference>
<feature type="transmembrane region" description="Helical" evidence="1">
    <location>
        <begin position="68"/>
        <end position="90"/>
    </location>
</feature>
<gene>
    <name evidence="2" type="ORF">P9850_06295</name>
</gene>
<sequence length="113" mass="13288">MGQNERVVVNHQQLHYKELAASEKFKQLLAAKKRFTIYVTLFFLIFSLLLPILAFYTNILKKPAIGAISWAWIFVFAQFVMTWIICHLYVKKAAEFDDMAEQVLLHHQEEGER</sequence>
<organism evidence="2 3">
    <name type="scientific">Anoxybacteroides rupiense</name>
    <dbReference type="NCBI Taxonomy" id="311460"/>
    <lineage>
        <taxon>Bacteria</taxon>
        <taxon>Bacillati</taxon>
        <taxon>Bacillota</taxon>
        <taxon>Bacilli</taxon>
        <taxon>Bacillales</taxon>
        <taxon>Anoxybacillaceae</taxon>
        <taxon>Anoxybacteroides</taxon>
    </lineage>
</organism>
<accession>A0ABD5IVL6</accession>
<name>A0ABD5IVL6_9BACL</name>
<evidence type="ECO:0000256" key="1">
    <source>
        <dbReference type="SAM" id="Phobius"/>
    </source>
</evidence>
<keyword evidence="1" id="KW-0812">Transmembrane</keyword>
<feature type="transmembrane region" description="Helical" evidence="1">
    <location>
        <begin position="35"/>
        <end position="56"/>
    </location>
</feature>
<evidence type="ECO:0000313" key="2">
    <source>
        <dbReference type="EMBL" id="MED5051471.1"/>
    </source>
</evidence>
<proteinExistence type="predicted"/>
<dbReference type="PANTHER" id="PTHR38441:SF1">
    <property type="entry name" value="MEMBRANE PROTEIN"/>
    <property type="match status" value="1"/>
</dbReference>
<keyword evidence="1" id="KW-0472">Membrane</keyword>
<comment type="caution">
    <text evidence="2">The sequence shown here is derived from an EMBL/GenBank/DDBJ whole genome shotgun (WGS) entry which is preliminary data.</text>
</comment>
<dbReference type="EMBL" id="JARTLI010000006">
    <property type="protein sequence ID" value="MED5051471.1"/>
    <property type="molecule type" value="Genomic_DNA"/>
</dbReference>